<dbReference type="EMBL" id="MU167504">
    <property type="protein sequence ID" value="KAG0139903.1"/>
    <property type="molecule type" value="Genomic_DNA"/>
</dbReference>
<gene>
    <name evidence="2" type="ORF">CROQUDRAFT_400452</name>
</gene>
<keyword evidence="3" id="KW-1185">Reference proteome</keyword>
<proteinExistence type="predicted"/>
<name>A0A9P6N6C7_9BASI</name>
<dbReference type="Proteomes" id="UP000886653">
    <property type="component" value="Unassembled WGS sequence"/>
</dbReference>
<evidence type="ECO:0000256" key="1">
    <source>
        <dbReference type="SAM" id="MobiDB-lite"/>
    </source>
</evidence>
<sequence length="80" mass="9037">MRTRSQNRTTPKPNPTISSLSESDVRLDMSAGTAKKPDALPHMDSLPYKSIDFYMRMPTMVKNATMTLDPAGTKYISWKE</sequence>
<reference evidence="2" key="1">
    <citation type="submission" date="2013-11" db="EMBL/GenBank/DDBJ databases">
        <title>Genome sequence of the fusiform rust pathogen reveals effectors for host alternation and coevolution with pine.</title>
        <authorList>
            <consortium name="DOE Joint Genome Institute"/>
            <person name="Smith K."/>
            <person name="Pendleton A."/>
            <person name="Kubisiak T."/>
            <person name="Anderson C."/>
            <person name="Salamov A."/>
            <person name="Aerts A."/>
            <person name="Riley R."/>
            <person name="Clum A."/>
            <person name="Lindquist E."/>
            <person name="Ence D."/>
            <person name="Campbell M."/>
            <person name="Kronenberg Z."/>
            <person name="Feau N."/>
            <person name="Dhillon B."/>
            <person name="Hamelin R."/>
            <person name="Burleigh J."/>
            <person name="Smith J."/>
            <person name="Yandell M."/>
            <person name="Nelson C."/>
            <person name="Grigoriev I."/>
            <person name="Davis J."/>
        </authorList>
    </citation>
    <scope>NUCLEOTIDE SEQUENCE</scope>
    <source>
        <strain evidence="2">G11</strain>
    </source>
</reference>
<comment type="caution">
    <text evidence="2">The sequence shown here is derived from an EMBL/GenBank/DDBJ whole genome shotgun (WGS) entry which is preliminary data.</text>
</comment>
<feature type="compositionally biased region" description="Polar residues" evidence="1">
    <location>
        <begin position="1"/>
        <end position="22"/>
    </location>
</feature>
<accession>A0A9P6N6C7</accession>
<organism evidence="2 3">
    <name type="scientific">Cronartium quercuum f. sp. fusiforme G11</name>
    <dbReference type="NCBI Taxonomy" id="708437"/>
    <lineage>
        <taxon>Eukaryota</taxon>
        <taxon>Fungi</taxon>
        <taxon>Dikarya</taxon>
        <taxon>Basidiomycota</taxon>
        <taxon>Pucciniomycotina</taxon>
        <taxon>Pucciniomycetes</taxon>
        <taxon>Pucciniales</taxon>
        <taxon>Coleosporiaceae</taxon>
        <taxon>Cronartium</taxon>
    </lineage>
</organism>
<protein>
    <submittedName>
        <fullName evidence="2">Uncharacterized protein</fullName>
    </submittedName>
</protein>
<evidence type="ECO:0000313" key="3">
    <source>
        <dbReference type="Proteomes" id="UP000886653"/>
    </source>
</evidence>
<dbReference type="AlphaFoldDB" id="A0A9P6N6C7"/>
<feature type="region of interest" description="Disordered" evidence="1">
    <location>
        <begin position="1"/>
        <end position="41"/>
    </location>
</feature>
<evidence type="ECO:0000313" key="2">
    <source>
        <dbReference type="EMBL" id="KAG0139903.1"/>
    </source>
</evidence>